<organism evidence="2 3">
    <name type="scientific">Streptomyces cathayae</name>
    <dbReference type="NCBI Taxonomy" id="3031124"/>
    <lineage>
        <taxon>Bacteria</taxon>
        <taxon>Bacillati</taxon>
        <taxon>Actinomycetota</taxon>
        <taxon>Actinomycetes</taxon>
        <taxon>Kitasatosporales</taxon>
        <taxon>Streptomycetaceae</taxon>
        <taxon>Streptomyces</taxon>
    </lineage>
</organism>
<dbReference type="Proteomes" id="UP001216440">
    <property type="component" value="Chromosome"/>
</dbReference>
<keyword evidence="3" id="KW-1185">Reference proteome</keyword>
<reference evidence="2 3" key="1">
    <citation type="submission" date="2023-03" db="EMBL/GenBank/DDBJ databases">
        <authorList>
            <person name="Mo P."/>
        </authorList>
    </citation>
    <scope>NUCLEOTIDE SEQUENCE [LARGE SCALE GENOMIC DNA]</scope>
    <source>
        <strain evidence="2 3">HUAS 5</strain>
    </source>
</reference>
<protein>
    <recommendedName>
        <fullName evidence="4">Secreted protein</fullName>
    </recommendedName>
</protein>
<evidence type="ECO:0000313" key="3">
    <source>
        <dbReference type="Proteomes" id="UP001216440"/>
    </source>
</evidence>
<accession>A0ABY8K5D2</accession>
<evidence type="ECO:0008006" key="4">
    <source>
        <dbReference type="Google" id="ProtNLM"/>
    </source>
</evidence>
<dbReference type="EMBL" id="CP121682">
    <property type="protein sequence ID" value="WGD42834.1"/>
    <property type="molecule type" value="Genomic_DNA"/>
</dbReference>
<sequence>MNHRIARLVEPLLHLLVPGRGRHRGIASPVVPQAPTADAAPPAVGRDDSRVLRGEDNAMVRPYLVAHERRVLWLAVHGVEVAA</sequence>
<proteinExistence type="predicted"/>
<dbReference type="RefSeq" id="WP_279335886.1">
    <property type="nucleotide sequence ID" value="NZ_CP121682.1"/>
</dbReference>
<feature type="region of interest" description="Disordered" evidence="1">
    <location>
        <begin position="26"/>
        <end position="49"/>
    </location>
</feature>
<evidence type="ECO:0000256" key="1">
    <source>
        <dbReference type="SAM" id="MobiDB-lite"/>
    </source>
</evidence>
<feature type="compositionally biased region" description="Low complexity" evidence="1">
    <location>
        <begin position="29"/>
        <end position="44"/>
    </location>
</feature>
<evidence type="ECO:0000313" key="2">
    <source>
        <dbReference type="EMBL" id="WGD42834.1"/>
    </source>
</evidence>
<gene>
    <name evidence="2" type="ORF">PYS65_23345</name>
</gene>
<name>A0ABY8K5D2_9ACTN</name>